<comment type="caution">
    <text evidence="9">The sequence shown here is derived from an EMBL/GenBank/DDBJ whole genome shotgun (WGS) entry which is preliminary data.</text>
</comment>
<sequence length="249" mass="26982">MNSLLPEMMSIIDLIVLTAASFVGSVLTAALGVGGGSLLVIIMAGLVPPLALIPLHGLVQMGSNASRAVLTREQLDRSQAMFFAIGAVVASILAVALLVRMDQRWIPVIISLFILYLCWGKVPQLGLRSPIGLLTGGLLTTLATMLVGATGPLVSAWIGRSGLDKWRYTALFSTCMTTQHGLKILVFGLAGFSFMPWLTVLACMIFAAWFGTRVGLRVLQHVNEDRFKFWFKLVLTGLAFRTLYTSFFS</sequence>
<dbReference type="Pfam" id="PF01925">
    <property type="entry name" value="TauE"/>
    <property type="match status" value="1"/>
</dbReference>
<evidence type="ECO:0000256" key="3">
    <source>
        <dbReference type="ARBA" id="ARBA00022448"/>
    </source>
</evidence>
<reference evidence="10" key="1">
    <citation type="journal article" date="2019" name="Int. J. Syst. Evol. Microbiol.">
        <title>The Global Catalogue of Microorganisms (GCM) 10K type strain sequencing project: providing services to taxonomists for standard genome sequencing and annotation.</title>
        <authorList>
            <consortium name="The Broad Institute Genomics Platform"/>
            <consortium name="The Broad Institute Genome Sequencing Center for Infectious Disease"/>
            <person name="Wu L."/>
            <person name="Ma J."/>
        </authorList>
    </citation>
    <scope>NUCLEOTIDE SEQUENCE [LARGE SCALE GENOMIC DNA]</scope>
    <source>
        <strain evidence="10">JCM 17555</strain>
    </source>
</reference>
<comment type="similarity">
    <text evidence="2 8">Belongs to the 4-toluene sulfonate uptake permease (TSUP) (TC 2.A.102) family.</text>
</comment>
<accession>A0ABP7NNG1</accession>
<proteinExistence type="inferred from homology"/>
<dbReference type="PANTHER" id="PTHR30269:SF37">
    <property type="entry name" value="MEMBRANE TRANSPORTER PROTEIN"/>
    <property type="match status" value="1"/>
</dbReference>
<feature type="transmembrane region" description="Helical" evidence="8">
    <location>
        <begin position="134"/>
        <end position="158"/>
    </location>
</feature>
<feature type="transmembrane region" description="Helical" evidence="8">
    <location>
        <begin position="12"/>
        <end position="32"/>
    </location>
</feature>
<evidence type="ECO:0000256" key="5">
    <source>
        <dbReference type="ARBA" id="ARBA00022692"/>
    </source>
</evidence>
<feature type="transmembrane region" description="Helical" evidence="8">
    <location>
        <begin position="105"/>
        <end position="122"/>
    </location>
</feature>
<keyword evidence="5 8" id="KW-0812">Transmembrane</keyword>
<dbReference type="InterPro" id="IPR052017">
    <property type="entry name" value="TSUP"/>
</dbReference>
<keyword evidence="3" id="KW-0813">Transport</keyword>
<feature type="transmembrane region" description="Helical" evidence="8">
    <location>
        <begin position="229"/>
        <end position="247"/>
    </location>
</feature>
<comment type="subcellular location">
    <subcellularLocation>
        <location evidence="1 8">Cell membrane</location>
        <topology evidence="1 8">Multi-pass membrane protein</topology>
    </subcellularLocation>
</comment>
<dbReference type="InterPro" id="IPR002781">
    <property type="entry name" value="TM_pro_TauE-like"/>
</dbReference>
<organism evidence="9 10">
    <name type="scientific">Allohahella marinimesophila</name>
    <dbReference type="NCBI Taxonomy" id="1054972"/>
    <lineage>
        <taxon>Bacteria</taxon>
        <taxon>Pseudomonadati</taxon>
        <taxon>Pseudomonadota</taxon>
        <taxon>Gammaproteobacteria</taxon>
        <taxon>Oceanospirillales</taxon>
        <taxon>Hahellaceae</taxon>
        <taxon>Allohahella</taxon>
    </lineage>
</organism>
<protein>
    <recommendedName>
        <fullName evidence="8">Probable membrane transporter protein</fullName>
    </recommendedName>
</protein>
<feature type="transmembrane region" description="Helical" evidence="8">
    <location>
        <begin position="80"/>
        <end position="99"/>
    </location>
</feature>
<evidence type="ECO:0000256" key="2">
    <source>
        <dbReference type="ARBA" id="ARBA00009142"/>
    </source>
</evidence>
<dbReference type="PANTHER" id="PTHR30269">
    <property type="entry name" value="TRANSMEMBRANE PROTEIN YFCA"/>
    <property type="match status" value="1"/>
</dbReference>
<keyword evidence="10" id="KW-1185">Reference proteome</keyword>
<keyword evidence="4 8" id="KW-1003">Cell membrane</keyword>
<gene>
    <name evidence="9" type="ORF">GCM10022278_07400</name>
</gene>
<name>A0ABP7NNG1_9GAMM</name>
<dbReference type="EMBL" id="BAABBO010000001">
    <property type="protein sequence ID" value="GAA3950785.1"/>
    <property type="molecule type" value="Genomic_DNA"/>
</dbReference>
<feature type="transmembrane region" description="Helical" evidence="8">
    <location>
        <begin position="38"/>
        <end position="59"/>
    </location>
</feature>
<feature type="transmembrane region" description="Helical" evidence="8">
    <location>
        <begin position="184"/>
        <end position="209"/>
    </location>
</feature>
<evidence type="ECO:0000256" key="6">
    <source>
        <dbReference type="ARBA" id="ARBA00022989"/>
    </source>
</evidence>
<dbReference type="RefSeq" id="WP_344803382.1">
    <property type="nucleotide sequence ID" value="NZ_BAABBO010000001.1"/>
</dbReference>
<evidence type="ECO:0000256" key="1">
    <source>
        <dbReference type="ARBA" id="ARBA00004651"/>
    </source>
</evidence>
<evidence type="ECO:0000256" key="7">
    <source>
        <dbReference type="ARBA" id="ARBA00023136"/>
    </source>
</evidence>
<evidence type="ECO:0000313" key="9">
    <source>
        <dbReference type="EMBL" id="GAA3950785.1"/>
    </source>
</evidence>
<evidence type="ECO:0000256" key="8">
    <source>
        <dbReference type="RuleBase" id="RU363041"/>
    </source>
</evidence>
<keyword evidence="7 8" id="KW-0472">Membrane</keyword>
<keyword evidence="6 8" id="KW-1133">Transmembrane helix</keyword>
<dbReference type="Proteomes" id="UP001501337">
    <property type="component" value="Unassembled WGS sequence"/>
</dbReference>
<evidence type="ECO:0000313" key="10">
    <source>
        <dbReference type="Proteomes" id="UP001501337"/>
    </source>
</evidence>
<evidence type="ECO:0000256" key="4">
    <source>
        <dbReference type="ARBA" id="ARBA00022475"/>
    </source>
</evidence>